<keyword evidence="3" id="KW-1185">Reference proteome</keyword>
<evidence type="ECO:0000313" key="3">
    <source>
        <dbReference type="Proteomes" id="UP000322225"/>
    </source>
</evidence>
<organism evidence="2 3">
    <name type="scientific">Kwoniella shandongensis</name>
    <dbReference type="NCBI Taxonomy" id="1734106"/>
    <lineage>
        <taxon>Eukaryota</taxon>
        <taxon>Fungi</taxon>
        <taxon>Dikarya</taxon>
        <taxon>Basidiomycota</taxon>
        <taxon>Agaricomycotina</taxon>
        <taxon>Tremellomycetes</taxon>
        <taxon>Tremellales</taxon>
        <taxon>Cryptococcaceae</taxon>
        <taxon>Kwoniella</taxon>
    </lineage>
</organism>
<dbReference type="RefSeq" id="XP_031862177.2">
    <property type="nucleotide sequence ID" value="XM_032003319.2"/>
</dbReference>
<dbReference type="KEGG" id="ksn:43587439"/>
<gene>
    <name evidence="2" type="ORF">CI109_105418</name>
</gene>
<name>A0AAJ8LPL2_9TREE</name>
<proteinExistence type="predicted"/>
<feature type="region of interest" description="Disordered" evidence="1">
    <location>
        <begin position="187"/>
        <end position="215"/>
    </location>
</feature>
<dbReference type="Proteomes" id="UP000322225">
    <property type="component" value="Chromosome 10"/>
</dbReference>
<evidence type="ECO:0000256" key="1">
    <source>
        <dbReference type="SAM" id="MobiDB-lite"/>
    </source>
</evidence>
<reference evidence="2" key="1">
    <citation type="submission" date="2017-08" db="EMBL/GenBank/DDBJ databases">
        <authorList>
            <person name="Cuomo C."/>
            <person name="Billmyre B."/>
            <person name="Heitman J."/>
        </authorList>
    </citation>
    <scope>NUCLEOTIDE SEQUENCE</scope>
    <source>
        <strain evidence="2">CBS 12478</strain>
    </source>
</reference>
<dbReference type="GeneID" id="43587439"/>
<accession>A0AAJ8LPL2</accession>
<reference evidence="2" key="2">
    <citation type="submission" date="2024-01" db="EMBL/GenBank/DDBJ databases">
        <title>Comparative genomics of Cryptococcus and Kwoniella reveals pathogenesis evolution and contrasting modes of karyotype evolution via chromosome fusion or intercentromeric recombination.</title>
        <authorList>
            <person name="Coelho M.A."/>
            <person name="David-Palma M."/>
            <person name="Shea T."/>
            <person name="Bowers K."/>
            <person name="McGinley-Smith S."/>
            <person name="Mohammad A.W."/>
            <person name="Gnirke A."/>
            <person name="Yurkov A.M."/>
            <person name="Nowrousian M."/>
            <person name="Sun S."/>
            <person name="Cuomo C.A."/>
            <person name="Heitman J."/>
        </authorList>
    </citation>
    <scope>NUCLEOTIDE SEQUENCE</scope>
    <source>
        <strain evidence="2">CBS 12478</strain>
    </source>
</reference>
<dbReference type="AlphaFoldDB" id="A0AAJ8LPL2"/>
<evidence type="ECO:0000313" key="2">
    <source>
        <dbReference type="EMBL" id="WWD20940.1"/>
    </source>
</evidence>
<sequence>MNCSSPLHPSLQSSLSLGFDTSRSPVLLSLLFSHRVSLRSTTHADTHLQLRLPSAEVVLPIDFALADSTFFLFSHLFSFPSPLPLLLHFDNHSAMNVSPLPSSDSRSSDRFDKDRLLGRAWQGGQKGSTSSSTLSSTIPSPIYSYHVLTATMTPSRPTRSPTGSSFDLCGRQSAISRWSQRPSLVTRSALSPRWSPSRNQSTQPIPSSGSDTRTHYQFHPDHGSCVAASSTQRDAMSIAPAHCYTFVSVAMGQVDHLNGTLDPKGVAAYGGQGKGGSRSKERNRGINNRAVRVTLSPNTASPLDLPNSFPSGINQLDSLSSYTLLWTICSTSSSQLVFGSISSVS</sequence>
<feature type="compositionally biased region" description="Polar residues" evidence="1">
    <location>
        <begin position="187"/>
        <end position="211"/>
    </location>
</feature>
<protein>
    <submittedName>
        <fullName evidence="2">Uncharacterized protein</fullName>
    </submittedName>
</protein>
<dbReference type="EMBL" id="CP144060">
    <property type="protein sequence ID" value="WWD20940.1"/>
    <property type="molecule type" value="Genomic_DNA"/>
</dbReference>